<accession>A0AAW1S930</accession>
<dbReference type="GO" id="GO:0003723">
    <property type="term" value="F:RNA binding"/>
    <property type="evidence" value="ECO:0007669"/>
    <property type="project" value="InterPro"/>
</dbReference>
<protein>
    <recommendedName>
        <fullName evidence="2">RRM domain-containing protein</fullName>
    </recommendedName>
</protein>
<feature type="compositionally biased region" description="Polar residues" evidence="1">
    <location>
        <begin position="85"/>
        <end position="96"/>
    </location>
</feature>
<feature type="region of interest" description="Disordered" evidence="1">
    <location>
        <begin position="144"/>
        <end position="165"/>
    </location>
</feature>
<gene>
    <name evidence="3" type="ORF">WJX84_000194</name>
</gene>
<comment type="caution">
    <text evidence="3">The sequence shown here is derived from an EMBL/GenBank/DDBJ whole genome shotgun (WGS) entry which is preliminary data.</text>
</comment>
<dbReference type="InterPro" id="IPR035979">
    <property type="entry name" value="RBD_domain_sf"/>
</dbReference>
<organism evidence="3 4">
    <name type="scientific">Apatococcus fuscideae</name>
    <dbReference type="NCBI Taxonomy" id="2026836"/>
    <lineage>
        <taxon>Eukaryota</taxon>
        <taxon>Viridiplantae</taxon>
        <taxon>Chlorophyta</taxon>
        <taxon>core chlorophytes</taxon>
        <taxon>Trebouxiophyceae</taxon>
        <taxon>Chlorellales</taxon>
        <taxon>Chlorellaceae</taxon>
        <taxon>Apatococcus</taxon>
    </lineage>
</organism>
<dbReference type="CDD" id="cd00590">
    <property type="entry name" value="RRM_SF"/>
    <property type="match status" value="1"/>
</dbReference>
<evidence type="ECO:0000313" key="3">
    <source>
        <dbReference type="EMBL" id="KAK9842158.1"/>
    </source>
</evidence>
<reference evidence="3 4" key="1">
    <citation type="journal article" date="2024" name="Nat. Commun.">
        <title>Phylogenomics reveals the evolutionary origins of lichenization in chlorophyte algae.</title>
        <authorList>
            <person name="Puginier C."/>
            <person name="Libourel C."/>
            <person name="Otte J."/>
            <person name="Skaloud P."/>
            <person name="Haon M."/>
            <person name="Grisel S."/>
            <person name="Petersen M."/>
            <person name="Berrin J.G."/>
            <person name="Delaux P.M."/>
            <person name="Dal Grande F."/>
            <person name="Keller J."/>
        </authorList>
    </citation>
    <scope>NUCLEOTIDE SEQUENCE [LARGE SCALE GENOMIC DNA]</scope>
    <source>
        <strain evidence="3 4">SAG 2523</strain>
    </source>
</reference>
<dbReference type="Proteomes" id="UP001485043">
    <property type="component" value="Unassembled WGS sequence"/>
</dbReference>
<proteinExistence type="predicted"/>
<dbReference type="InterPro" id="IPR000504">
    <property type="entry name" value="RRM_dom"/>
</dbReference>
<feature type="compositionally biased region" description="Polar residues" evidence="1">
    <location>
        <begin position="153"/>
        <end position="165"/>
    </location>
</feature>
<sequence length="242" mass="25229">MNAATGNLLRIRNIEPYVSTDEFSGIFLQLEGCTGCRLVKTADGSQEGYVEFQDNNTAKSAKALYNGWTGWGSPGVEIEYSAFPSFQPTPAAQPQGQKRGREDGVEDGNAFKQARSVPGANVGYNADGTAGNAQMGQNMMQSGAMAGQPGYTPASSMPAGNSGSLPTSTAYGLPQGQVANNVQAPVGSQGMLQMQPNSGQMAGQYGMGVGFGQQGAQPQLQPQAQGQMAQAAMYSPQQLQQL</sequence>
<keyword evidence="4" id="KW-1185">Reference proteome</keyword>
<dbReference type="AlphaFoldDB" id="A0AAW1S930"/>
<evidence type="ECO:0000313" key="4">
    <source>
        <dbReference type="Proteomes" id="UP001485043"/>
    </source>
</evidence>
<feature type="region of interest" description="Disordered" evidence="1">
    <location>
        <begin position="85"/>
        <end position="105"/>
    </location>
</feature>
<dbReference type="Gene3D" id="3.30.70.330">
    <property type="match status" value="1"/>
</dbReference>
<feature type="non-terminal residue" evidence="3">
    <location>
        <position position="242"/>
    </location>
</feature>
<evidence type="ECO:0000256" key="1">
    <source>
        <dbReference type="SAM" id="MobiDB-lite"/>
    </source>
</evidence>
<evidence type="ECO:0000259" key="2">
    <source>
        <dbReference type="Pfam" id="PF00076"/>
    </source>
</evidence>
<dbReference type="InterPro" id="IPR012677">
    <property type="entry name" value="Nucleotide-bd_a/b_plait_sf"/>
</dbReference>
<dbReference type="SUPFAM" id="SSF54928">
    <property type="entry name" value="RNA-binding domain, RBD"/>
    <property type="match status" value="1"/>
</dbReference>
<dbReference type="EMBL" id="JALJOV010001732">
    <property type="protein sequence ID" value="KAK9842158.1"/>
    <property type="molecule type" value="Genomic_DNA"/>
</dbReference>
<name>A0AAW1S930_9CHLO</name>
<dbReference type="Pfam" id="PF00076">
    <property type="entry name" value="RRM_1"/>
    <property type="match status" value="1"/>
</dbReference>
<feature type="domain" description="RRM" evidence="2">
    <location>
        <begin position="9"/>
        <end position="67"/>
    </location>
</feature>